<keyword evidence="4" id="KW-1185">Reference proteome</keyword>
<dbReference type="EMBL" id="JAAAHW010009421">
    <property type="protein sequence ID" value="KAF9941278.1"/>
    <property type="molecule type" value="Genomic_DNA"/>
</dbReference>
<comment type="caution">
    <text evidence="3">The sequence shown here is derived from an EMBL/GenBank/DDBJ whole genome shotgun (WGS) entry which is preliminary data.</text>
</comment>
<sequence>MSLLRTTVSSLSSLTRVNNAAVVRTAPILLYYSSRRSFSNSTQSYKKKDLIKSAPGWSPEKATESEADVKADREPITINMKQLQQETVEILLEKEEKEEGGFSSSIHHAAEKLNEKFEKFEDKFNKTIEKKGEKAVEKLAHRAEEAGTTLGTATGTIKGKVDRTKETVVHEVKESLDSVKKTVGLGGGGGRDDHHPAAPPPQPAEKIKEKVKPVDDKVDSNRGV</sequence>
<dbReference type="OrthoDB" id="529205at2759"/>
<gene>
    <name evidence="3" type="ORF">BGZ65_004304</name>
</gene>
<keyword evidence="1" id="KW-0175">Coiled coil</keyword>
<evidence type="ECO:0000313" key="4">
    <source>
        <dbReference type="Proteomes" id="UP000749646"/>
    </source>
</evidence>
<feature type="compositionally biased region" description="Basic and acidic residues" evidence="2">
    <location>
        <begin position="205"/>
        <end position="224"/>
    </location>
</feature>
<feature type="coiled-coil region" evidence="1">
    <location>
        <begin position="80"/>
        <end position="130"/>
    </location>
</feature>
<protein>
    <submittedName>
        <fullName evidence="3">Uncharacterized protein</fullName>
    </submittedName>
</protein>
<reference evidence="3" key="1">
    <citation type="journal article" date="2020" name="Fungal Divers.">
        <title>Resolving the Mortierellaceae phylogeny through synthesis of multi-gene phylogenetics and phylogenomics.</title>
        <authorList>
            <person name="Vandepol N."/>
            <person name="Liber J."/>
            <person name="Desiro A."/>
            <person name="Na H."/>
            <person name="Kennedy M."/>
            <person name="Barry K."/>
            <person name="Grigoriev I.V."/>
            <person name="Miller A.N."/>
            <person name="O'Donnell K."/>
            <person name="Stajich J.E."/>
            <person name="Bonito G."/>
        </authorList>
    </citation>
    <scope>NUCLEOTIDE SEQUENCE</scope>
    <source>
        <strain evidence="3">MES-2147</strain>
    </source>
</reference>
<dbReference type="Proteomes" id="UP000749646">
    <property type="component" value="Unassembled WGS sequence"/>
</dbReference>
<evidence type="ECO:0000256" key="2">
    <source>
        <dbReference type="SAM" id="MobiDB-lite"/>
    </source>
</evidence>
<dbReference type="Gene3D" id="1.20.120.20">
    <property type="entry name" value="Apolipoprotein"/>
    <property type="match status" value="1"/>
</dbReference>
<dbReference type="AlphaFoldDB" id="A0A9P6LTV3"/>
<evidence type="ECO:0000256" key="1">
    <source>
        <dbReference type="SAM" id="Coils"/>
    </source>
</evidence>
<feature type="region of interest" description="Disordered" evidence="2">
    <location>
        <begin position="174"/>
        <end position="224"/>
    </location>
</feature>
<accession>A0A9P6LTV3</accession>
<feature type="region of interest" description="Disordered" evidence="2">
    <location>
        <begin position="53"/>
        <end position="73"/>
    </location>
</feature>
<evidence type="ECO:0000313" key="3">
    <source>
        <dbReference type="EMBL" id="KAF9941278.1"/>
    </source>
</evidence>
<feature type="compositionally biased region" description="Basic and acidic residues" evidence="2">
    <location>
        <begin position="61"/>
        <end position="73"/>
    </location>
</feature>
<proteinExistence type="predicted"/>
<organism evidence="3 4">
    <name type="scientific">Modicella reniformis</name>
    <dbReference type="NCBI Taxonomy" id="1440133"/>
    <lineage>
        <taxon>Eukaryota</taxon>
        <taxon>Fungi</taxon>
        <taxon>Fungi incertae sedis</taxon>
        <taxon>Mucoromycota</taxon>
        <taxon>Mortierellomycotina</taxon>
        <taxon>Mortierellomycetes</taxon>
        <taxon>Mortierellales</taxon>
        <taxon>Mortierellaceae</taxon>
        <taxon>Modicella</taxon>
    </lineage>
</organism>
<name>A0A9P6LTV3_9FUNG</name>